<dbReference type="InterPro" id="IPR035922">
    <property type="entry name" value="3H_dom_sf"/>
</dbReference>
<dbReference type="InterPro" id="IPR036390">
    <property type="entry name" value="WH_DNA-bd_sf"/>
</dbReference>
<dbReference type="Gene3D" id="1.10.10.10">
    <property type="entry name" value="Winged helix-like DNA-binding domain superfamily/Winged helix DNA-binding domain"/>
    <property type="match status" value="1"/>
</dbReference>
<organism evidence="3 4">
    <name type="scientific">Alicyclobacillus fodiniaquatilis</name>
    <dbReference type="NCBI Taxonomy" id="1661150"/>
    <lineage>
        <taxon>Bacteria</taxon>
        <taxon>Bacillati</taxon>
        <taxon>Bacillota</taxon>
        <taxon>Bacilli</taxon>
        <taxon>Bacillales</taxon>
        <taxon>Alicyclobacillaceae</taxon>
        <taxon>Alicyclobacillus</taxon>
    </lineage>
</organism>
<feature type="domain" description="Helix-turn-helix type 11" evidence="2">
    <location>
        <begin position="7"/>
        <end position="61"/>
    </location>
</feature>
<dbReference type="Proteomes" id="UP001597079">
    <property type="component" value="Unassembled WGS sequence"/>
</dbReference>
<dbReference type="PANTHER" id="PTHR40068:SF1">
    <property type="entry name" value="TRANSCRIPTION REPRESSOR NIAR-RELATED"/>
    <property type="match status" value="1"/>
</dbReference>
<sequence>MSEITPRQSALLDALRTQNTEPIPGQALARQLGVTRQVVVHDIALLRALGHQILSTPKGYILQTGSTRQRTLLAVSHPPDKAAVELYTLIDCGLSVVDVRVEHQIYGEITGNLYLSSRRDIDHFLAKVNDQNVPLLSSLTDGVHYHLVEYDHDQQLKEAVQQLQHGGIEVFDWTS</sequence>
<name>A0ABW4JRM9_9BACL</name>
<dbReference type="RefSeq" id="WP_377946265.1">
    <property type="nucleotide sequence ID" value="NZ_JBHUCX010000102.1"/>
</dbReference>
<accession>A0ABW4JRM9</accession>
<dbReference type="InterPro" id="IPR036388">
    <property type="entry name" value="WH-like_DNA-bd_sf"/>
</dbReference>
<evidence type="ECO:0000313" key="4">
    <source>
        <dbReference type="Proteomes" id="UP001597079"/>
    </source>
</evidence>
<proteinExistence type="predicted"/>
<reference evidence="4" key="1">
    <citation type="journal article" date="2019" name="Int. J. Syst. Evol. Microbiol.">
        <title>The Global Catalogue of Microorganisms (GCM) 10K type strain sequencing project: providing services to taxonomists for standard genome sequencing and annotation.</title>
        <authorList>
            <consortium name="The Broad Institute Genomics Platform"/>
            <consortium name="The Broad Institute Genome Sequencing Center for Infectious Disease"/>
            <person name="Wu L."/>
            <person name="Ma J."/>
        </authorList>
    </citation>
    <scope>NUCLEOTIDE SEQUENCE [LARGE SCALE GENOMIC DNA]</scope>
    <source>
        <strain evidence="4">CGMCC 1.12286</strain>
    </source>
</reference>
<evidence type="ECO:0000313" key="3">
    <source>
        <dbReference type="EMBL" id="MFD1678228.1"/>
    </source>
</evidence>
<dbReference type="Pfam" id="PF08279">
    <property type="entry name" value="HTH_11"/>
    <property type="match status" value="1"/>
</dbReference>
<feature type="domain" description="3H" evidence="1">
    <location>
        <begin position="74"/>
        <end position="168"/>
    </location>
</feature>
<protein>
    <submittedName>
        <fullName evidence="3">3H domain-containing protein</fullName>
    </submittedName>
</protein>
<keyword evidence="4" id="KW-1185">Reference proteome</keyword>
<dbReference type="InterPro" id="IPR026043">
    <property type="entry name" value="NadR"/>
</dbReference>
<dbReference type="InterPro" id="IPR013196">
    <property type="entry name" value="HTH_11"/>
</dbReference>
<dbReference type="PANTHER" id="PTHR40068">
    <property type="entry name" value="TRANSCRIPTION REPRESSOR NIAR-RELATED"/>
    <property type="match status" value="1"/>
</dbReference>
<comment type="caution">
    <text evidence="3">The sequence shown here is derived from an EMBL/GenBank/DDBJ whole genome shotgun (WGS) entry which is preliminary data.</text>
</comment>
<dbReference type="InterPro" id="IPR004173">
    <property type="entry name" value="3H_domain"/>
</dbReference>
<dbReference type="Gene3D" id="3.30.1340.20">
    <property type="entry name" value="3H domain"/>
    <property type="match status" value="1"/>
</dbReference>
<dbReference type="EMBL" id="JBHUCX010000102">
    <property type="protein sequence ID" value="MFD1678228.1"/>
    <property type="molecule type" value="Genomic_DNA"/>
</dbReference>
<evidence type="ECO:0000259" key="1">
    <source>
        <dbReference type="Pfam" id="PF02829"/>
    </source>
</evidence>
<gene>
    <name evidence="3" type="ORF">ACFSB2_26530</name>
</gene>
<evidence type="ECO:0000259" key="2">
    <source>
        <dbReference type="Pfam" id="PF08279"/>
    </source>
</evidence>
<dbReference type="SUPFAM" id="SSF75500">
    <property type="entry name" value="Putative transcriptional regulator TM1602, C-terminal domain"/>
    <property type="match status" value="1"/>
</dbReference>
<dbReference type="Pfam" id="PF02829">
    <property type="entry name" value="3H"/>
    <property type="match status" value="1"/>
</dbReference>
<dbReference type="SUPFAM" id="SSF46785">
    <property type="entry name" value="Winged helix' DNA-binding domain"/>
    <property type="match status" value="1"/>
</dbReference>
<dbReference type="PIRSF" id="PIRSF037847">
    <property type="entry name" value="NiaR"/>
    <property type="match status" value="1"/>
</dbReference>